<organism evidence="13">
    <name type="scientific">Rhinoclavis sinensis</name>
    <dbReference type="NCBI Taxonomy" id="1027430"/>
    <lineage>
        <taxon>Eukaryota</taxon>
        <taxon>Metazoa</taxon>
        <taxon>Spiralia</taxon>
        <taxon>Lophotrochozoa</taxon>
        <taxon>Mollusca</taxon>
        <taxon>Gastropoda</taxon>
        <taxon>Caenogastropoda</taxon>
        <taxon>Sorbeoconcha</taxon>
        <taxon>Cerithioidea</taxon>
        <taxon>Cerithiidae</taxon>
        <taxon>Rhinoclavis</taxon>
    </lineage>
</organism>
<reference evidence="13" key="1">
    <citation type="submission" date="2016-10" db="EMBL/GenBank/DDBJ databases">
        <authorList>
            <person name="Xu Y."/>
            <person name="Wang P."/>
            <person name="Wu H."/>
            <person name="Liao Y."/>
            <person name="Li W."/>
            <person name="Fang H."/>
            <person name="Lei J."/>
            <person name="Peng C."/>
        </authorList>
    </citation>
    <scope>NUCLEOTIDE SEQUENCE</scope>
</reference>
<evidence type="ECO:0000256" key="4">
    <source>
        <dbReference type="ARBA" id="ARBA00022547"/>
    </source>
</evidence>
<keyword evidence="7 12" id="KW-1133">Transmembrane helix</keyword>
<evidence type="ECO:0000256" key="10">
    <source>
        <dbReference type="ARBA" id="ARBA00023136"/>
    </source>
</evidence>
<sequence length="53" mass="6503">MPQLSPLNWVFLFILFWFVVFLTFSLIWWQKKLCFKAGVPAKKVKVVENKWNW</sequence>
<evidence type="ECO:0000256" key="12">
    <source>
        <dbReference type="SAM" id="Phobius"/>
    </source>
</evidence>
<keyword evidence="10 12" id="KW-0472">Membrane</keyword>
<keyword evidence="4 11" id="KW-0138">CF(0)</keyword>
<evidence type="ECO:0000256" key="1">
    <source>
        <dbReference type="ARBA" id="ARBA00004304"/>
    </source>
</evidence>
<evidence type="ECO:0000256" key="11">
    <source>
        <dbReference type="RuleBase" id="RU003661"/>
    </source>
</evidence>
<dbReference type="GO" id="GO:0031966">
    <property type="term" value="C:mitochondrial membrane"/>
    <property type="evidence" value="ECO:0007669"/>
    <property type="project" value="UniProtKB-SubCell"/>
</dbReference>
<dbReference type="EMBL" id="KY021067">
    <property type="protein sequence ID" value="ART64890.1"/>
    <property type="molecule type" value="Genomic_DNA"/>
</dbReference>
<dbReference type="AlphaFoldDB" id="A0A678QVR0"/>
<comment type="similarity">
    <text evidence="2 11">Belongs to the ATPase protein 8 family.</text>
</comment>
<feature type="transmembrane region" description="Helical" evidence="12">
    <location>
        <begin position="6"/>
        <end position="29"/>
    </location>
</feature>
<comment type="subcellular location">
    <subcellularLocation>
        <location evidence="1 11">Mitochondrion membrane</location>
        <topology evidence="1 11">Single-pass membrane protein</topology>
    </subcellularLocation>
</comment>
<dbReference type="Pfam" id="PF00895">
    <property type="entry name" value="ATP-synt_8"/>
    <property type="match status" value="1"/>
</dbReference>
<dbReference type="InterPro" id="IPR001421">
    <property type="entry name" value="ATP8_metazoa"/>
</dbReference>
<evidence type="ECO:0000256" key="2">
    <source>
        <dbReference type="ARBA" id="ARBA00008892"/>
    </source>
</evidence>
<keyword evidence="8 11" id="KW-0406">Ion transport</keyword>
<evidence type="ECO:0000256" key="3">
    <source>
        <dbReference type="ARBA" id="ARBA00022448"/>
    </source>
</evidence>
<keyword evidence="9 11" id="KW-0496">Mitochondrion</keyword>
<proteinExistence type="inferred from homology"/>
<evidence type="ECO:0000256" key="7">
    <source>
        <dbReference type="ARBA" id="ARBA00022989"/>
    </source>
</evidence>
<keyword evidence="3 11" id="KW-0813">Transport</keyword>
<dbReference type="GO" id="GO:0015986">
    <property type="term" value="P:proton motive force-driven ATP synthesis"/>
    <property type="evidence" value="ECO:0007669"/>
    <property type="project" value="InterPro"/>
</dbReference>
<evidence type="ECO:0000256" key="5">
    <source>
        <dbReference type="ARBA" id="ARBA00022692"/>
    </source>
</evidence>
<keyword evidence="6 11" id="KW-0375">Hydrogen ion transport</keyword>
<evidence type="ECO:0000256" key="6">
    <source>
        <dbReference type="ARBA" id="ARBA00022781"/>
    </source>
</evidence>
<dbReference type="GO" id="GO:0015078">
    <property type="term" value="F:proton transmembrane transporter activity"/>
    <property type="evidence" value="ECO:0007669"/>
    <property type="project" value="InterPro"/>
</dbReference>
<evidence type="ECO:0000313" key="13">
    <source>
        <dbReference type="EMBL" id="ART64890.1"/>
    </source>
</evidence>
<geneLocation type="mitochondrion" evidence="13"/>
<dbReference type="GO" id="GO:0045259">
    <property type="term" value="C:proton-transporting ATP synthase complex"/>
    <property type="evidence" value="ECO:0007669"/>
    <property type="project" value="UniProtKB-KW"/>
</dbReference>
<protein>
    <recommendedName>
        <fullName evidence="11">ATP synthase complex subunit 8</fullName>
    </recommendedName>
</protein>
<name>A0A678QVR0_9CAEN</name>
<gene>
    <name evidence="13" type="primary">ATP8</name>
</gene>
<accession>A0A678QVR0</accession>
<evidence type="ECO:0000256" key="8">
    <source>
        <dbReference type="ARBA" id="ARBA00023065"/>
    </source>
</evidence>
<evidence type="ECO:0000256" key="9">
    <source>
        <dbReference type="ARBA" id="ARBA00023128"/>
    </source>
</evidence>
<keyword evidence="5 11" id="KW-0812">Transmembrane</keyword>